<evidence type="ECO:0000256" key="1">
    <source>
        <dbReference type="ARBA" id="ARBA00004651"/>
    </source>
</evidence>
<name>A0A6N9PY39_9BACL</name>
<dbReference type="Proteomes" id="UP000448943">
    <property type="component" value="Unassembled WGS sequence"/>
</dbReference>
<dbReference type="PANTHER" id="PTHR47089:SF1">
    <property type="entry name" value="GUANOSINE ABC TRANSPORTER PERMEASE PROTEIN NUPP"/>
    <property type="match status" value="1"/>
</dbReference>
<comment type="caution">
    <text evidence="7">The sequence shown here is derived from an EMBL/GenBank/DDBJ whole genome shotgun (WGS) entry which is preliminary data.</text>
</comment>
<keyword evidence="8" id="KW-1185">Reference proteome</keyword>
<dbReference type="OrthoDB" id="45037at2"/>
<evidence type="ECO:0000256" key="5">
    <source>
        <dbReference type="ARBA" id="ARBA00023136"/>
    </source>
</evidence>
<feature type="transmembrane region" description="Helical" evidence="6">
    <location>
        <begin position="283"/>
        <end position="303"/>
    </location>
</feature>
<evidence type="ECO:0000256" key="6">
    <source>
        <dbReference type="SAM" id="Phobius"/>
    </source>
</evidence>
<dbReference type="EMBL" id="SIJB01000007">
    <property type="protein sequence ID" value="NBI27887.1"/>
    <property type="molecule type" value="Genomic_DNA"/>
</dbReference>
<dbReference type="GO" id="GO:0005886">
    <property type="term" value="C:plasma membrane"/>
    <property type="evidence" value="ECO:0007669"/>
    <property type="project" value="UniProtKB-SubCell"/>
</dbReference>
<dbReference type="CDD" id="cd06580">
    <property type="entry name" value="TM_PBP1_transp_TpRbsC_like"/>
    <property type="match status" value="1"/>
</dbReference>
<keyword evidence="3 6" id="KW-0812">Transmembrane</keyword>
<dbReference type="PANTHER" id="PTHR47089">
    <property type="entry name" value="ABC TRANSPORTER, PERMEASE PROTEIN"/>
    <property type="match status" value="1"/>
</dbReference>
<gene>
    <name evidence="7" type="ORF">ERL59_02785</name>
</gene>
<organism evidence="7 8">
    <name type="scientific">Chengkuizengella marina</name>
    <dbReference type="NCBI Taxonomy" id="2507566"/>
    <lineage>
        <taxon>Bacteria</taxon>
        <taxon>Bacillati</taxon>
        <taxon>Bacillota</taxon>
        <taxon>Bacilli</taxon>
        <taxon>Bacillales</taxon>
        <taxon>Paenibacillaceae</taxon>
        <taxon>Chengkuizengella</taxon>
    </lineage>
</organism>
<evidence type="ECO:0000313" key="8">
    <source>
        <dbReference type="Proteomes" id="UP000448943"/>
    </source>
</evidence>
<evidence type="ECO:0000256" key="2">
    <source>
        <dbReference type="ARBA" id="ARBA00022475"/>
    </source>
</evidence>
<feature type="transmembrane region" description="Helical" evidence="6">
    <location>
        <begin position="53"/>
        <end position="77"/>
    </location>
</feature>
<dbReference type="AlphaFoldDB" id="A0A6N9PY39"/>
<feature type="transmembrane region" description="Helical" evidence="6">
    <location>
        <begin position="323"/>
        <end position="341"/>
    </location>
</feature>
<dbReference type="Pfam" id="PF02653">
    <property type="entry name" value="BPD_transp_2"/>
    <property type="match status" value="1"/>
</dbReference>
<feature type="transmembrane region" description="Helical" evidence="6">
    <location>
        <begin position="12"/>
        <end position="33"/>
    </location>
</feature>
<dbReference type="InterPro" id="IPR001851">
    <property type="entry name" value="ABC_transp_permease"/>
</dbReference>
<proteinExistence type="predicted"/>
<feature type="transmembrane region" description="Helical" evidence="6">
    <location>
        <begin position="108"/>
        <end position="130"/>
    </location>
</feature>
<keyword evidence="4 6" id="KW-1133">Transmembrane helix</keyword>
<feature type="transmembrane region" description="Helical" evidence="6">
    <location>
        <begin position="195"/>
        <end position="213"/>
    </location>
</feature>
<reference evidence="7 8" key="1">
    <citation type="submission" date="2019-01" db="EMBL/GenBank/DDBJ databases">
        <title>Chengkuizengella sp. nov., isolated from deep-sea sediment of East Pacific Ocean.</title>
        <authorList>
            <person name="Yang J."/>
            <person name="Lai Q."/>
            <person name="Shao Z."/>
        </authorList>
    </citation>
    <scope>NUCLEOTIDE SEQUENCE [LARGE SCALE GENOMIC DNA]</scope>
    <source>
        <strain evidence="7 8">YPA3-1-1</strain>
    </source>
</reference>
<dbReference type="RefSeq" id="WP_160644279.1">
    <property type="nucleotide sequence ID" value="NZ_SIJB01000007.1"/>
</dbReference>
<dbReference type="GO" id="GO:0022857">
    <property type="term" value="F:transmembrane transporter activity"/>
    <property type="evidence" value="ECO:0007669"/>
    <property type="project" value="InterPro"/>
</dbReference>
<evidence type="ECO:0000256" key="3">
    <source>
        <dbReference type="ARBA" id="ARBA00022692"/>
    </source>
</evidence>
<protein>
    <submittedName>
        <fullName evidence="7">ABC transporter permease</fullName>
    </submittedName>
</protein>
<accession>A0A6N9PY39</accession>
<keyword evidence="2" id="KW-1003">Cell membrane</keyword>
<feature type="transmembrane region" description="Helical" evidence="6">
    <location>
        <begin position="84"/>
        <end position="102"/>
    </location>
</feature>
<comment type="subcellular location">
    <subcellularLocation>
        <location evidence="1">Cell membrane</location>
        <topology evidence="1">Multi-pass membrane protein</topology>
    </subcellularLocation>
</comment>
<feature type="transmembrane region" description="Helical" evidence="6">
    <location>
        <begin position="142"/>
        <end position="160"/>
    </location>
</feature>
<sequence>MKTLSRWLLRESVIIPLISVFAGLIIGAIIMMFGGYNPFEAYQALFNKAFGNIYGIGETIRTITPLIFTGLAVAFAFRTGLFNIGAEGQFIMGSLAAAYVGIMLDLPAIIHMPLAVIVGGIVGGLWGGIAGFLKASRGVHEVITTIMLNWIALYLSNYLIRTHLLEKGQQKSETLAQSSWLSFSFLTDLFNNARIHFGFLIAILCAIVFYVILQKMKQGYELRSVGLNPHAAEYAGINVKSNIIKAMVISGMFAGLGGAVEVLGVTHNVTILPAFQGYGFDGIAVALLGGNAAFGSVVGAFLLGTLTFGATGMKLGAGVPFEIINIVIALVIYFVASRLIFKRLMNALNVNKQEEQ</sequence>
<keyword evidence="5 6" id="KW-0472">Membrane</keyword>
<evidence type="ECO:0000256" key="4">
    <source>
        <dbReference type="ARBA" id="ARBA00022989"/>
    </source>
</evidence>
<evidence type="ECO:0000313" key="7">
    <source>
        <dbReference type="EMBL" id="NBI27887.1"/>
    </source>
</evidence>